<dbReference type="SUPFAM" id="SSF102114">
    <property type="entry name" value="Radical SAM enzymes"/>
    <property type="match status" value="1"/>
</dbReference>
<dbReference type="SFLD" id="SFLDG01082">
    <property type="entry name" value="B12-binding_domain_containing"/>
    <property type="match status" value="1"/>
</dbReference>
<protein>
    <submittedName>
        <fullName evidence="6">Oxygen-independent coproporphyrinogen-3 oxidase</fullName>
    </submittedName>
</protein>
<dbReference type="PANTHER" id="PTHR13932:SF1">
    <property type="entry name" value="OXYGEN-INDEPENDENT COPROPORPHYRINOGEN-III OXIDASE-LIKE PROTEIN HEMZ"/>
    <property type="match status" value="1"/>
</dbReference>
<comment type="caution">
    <text evidence="6">The sequence shown here is derived from an EMBL/GenBank/DDBJ whole genome shotgun (WGS) entry which is preliminary data.</text>
</comment>
<dbReference type="GO" id="GO:0003824">
    <property type="term" value="F:catalytic activity"/>
    <property type="evidence" value="ECO:0007669"/>
    <property type="project" value="InterPro"/>
</dbReference>
<dbReference type="GO" id="GO:0005737">
    <property type="term" value="C:cytoplasm"/>
    <property type="evidence" value="ECO:0007669"/>
    <property type="project" value="TreeGrafter"/>
</dbReference>
<dbReference type="GO" id="GO:0051539">
    <property type="term" value="F:4 iron, 4 sulfur cluster binding"/>
    <property type="evidence" value="ECO:0007669"/>
    <property type="project" value="TreeGrafter"/>
</dbReference>
<gene>
    <name evidence="6" type="ORF">EDD79_100125</name>
</gene>
<keyword evidence="2" id="KW-0479">Metal-binding</keyword>
<organism evidence="6 7">
    <name type="scientific">Serpentinicella alkaliphila</name>
    <dbReference type="NCBI Taxonomy" id="1734049"/>
    <lineage>
        <taxon>Bacteria</taxon>
        <taxon>Bacillati</taxon>
        <taxon>Bacillota</taxon>
        <taxon>Clostridia</taxon>
        <taxon>Peptostreptococcales</taxon>
        <taxon>Natronincolaceae</taxon>
        <taxon>Serpentinicella</taxon>
    </lineage>
</organism>
<dbReference type="SMART" id="SM00729">
    <property type="entry name" value="Elp3"/>
    <property type="match status" value="1"/>
</dbReference>
<sequence length="499" mass="57280">MLKIKAYNHNYSYEITELLKVFQLSGEVIPCTYSSEGVLLNIEPENSNEIISKLEFKDNKIIVATVGRLNEVYDKFVEEADRTNDILRDTKLCKLFVKRGIYALLKKLVKKDTPWGILTGIRPTKLVHEMLKDNLDDSEIIENLKTLYFIAEHKANLLLQVAKTEYKVLYPIDDNKISLYVSVPFCPTKCTYCSFPSNPMKKAGHLTETYVDRLCEEIEKTAKLDSVRTKDIDTVYIGGGTPSSLTHTEIEKILDCLKNNFNLTNIREYTFEAGRPETITFEKLKVFKGYGVTRISINPQTMNDCTLEHINREHRADDIVKAYNMAKEAGFNNINMDIIIGLPNENIDMLKYTMEQIKNISPTNITVHTLAIKRASNLKENNYSNSASDSEILDMIQLTMEYANSMGLNPYYLYRQKHMVGNLENIGYCKPGYEGIYNIQIMEEKQTIIAFGAGAVTKIVFNEENRLERVPNVKSLEHYLDRVDEMVERKRKILEGIVC</sequence>
<evidence type="ECO:0000313" key="7">
    <source>
        <dbReference type="Proteomes" id="UP000295504"/>
    </source>
</evidence>
<dbReference type="GO" id="GO:0046872">
    <property type="term" value="F:metal ion binding"/>
    <property type="evidence" value="ECO:0007669"/>
    <property type="project" value="UniProtKB-KW"/>
</dbReference>
<dbReference type="RefSeq" id="WP_132847122.1">
    <property type="nucleotide sequence ID" value="NZ_CP058648.1"/>
</dbReference>
<dbReference type="InterPro" id="IPR023995">
    <property type="entry name" value="HemZ"/>
</dbReference>
<dbReference type="EMBL" id="SLYC01000001">
    <property type="protein sequence ID" value="TCQ07942.1"/>
    <property type="molecule type" value="Genomic_DNA"/>
</dbReference>
<reference evidence="6 7" key="1">
    <citation type="submission" date="2019-03" db="EMBL/GenBank/DDBJ databases">
        <title>Genomic Encyclopedia of Type Strains, Phase IV (KMG-IV): sequencing the most valuable type-strain genomes for metagenomic binning, comparative biology and taxonomic classification.</title>
        <authorList>
            <person name="Goeker M."/>
        </authorList>
    </citation>
    <scope>NUCLEOTIDE SEQUENCE [LARGE SCALE GENOMIC DNA]</scope>
    <source>
        <strain evidence="6 7">DSM 100013</strain>
    </source>
</reference>
<dbReference type="NCBIfam" id="TIGR03994">
    <property type="entry name" value="rSAM_HemZ"/>
    <property type="match status" value="1"/>
</dbReference>
<dbReference type="Gene3D" id="3.20.20.70">
    <property type="entry name" value="Aldolase class I"/>
    <property type="match status" value="1"/>
</dbReference>
<dbReference type="Proteomes" id="UP000295504">
    <property type="component" value="Unassembled WGS sequence"/>
</dbReference>
<keyword evidence="3" id="KW-0408">Iron</keyword>
<dbReference type="InterPro" id="IPR058240">
    <property type="entry name" value="rSAM_sf"/>
</dbReference>
<dbReference type="SFLD" id="SFLDS00029">
    <property type="entry name" value="Radical_SAM"/>
    <property type="match status" value="1"/>
</dbReference>
<dbReference type="GO" id="GO:0006779">
    <property type="term" value="P:porphyrin-containing compound biosynthetic process"/>
    <property type="evidence" value="ECO:0007669"/>
    <property type="project" value="TreeGrafter"/>
</dbReference>
<feature type="domain" description="Radical SAM core" evidence="5">
    <location>
        <begin position="171"/>
        <end position="409"/>
    </location>
</feature>
<dbReference type="InterPro" id="IPR013785">
    <property type="entry name" value="Aldolase_TIM"/>
</dbReference>
<dbReference type="Pfam" id="PF04055">
    <property type="entry name" value="Radical_SAM"/>
    <property type="match status" value="1"/>
</dbReference>
<dbReference type="InterPro" id="IPR007197">
    <property type="entry name" value="rSAM"/>
</dbReference>
<dbReference type="PANTHER" id="PTHR13932">
    <property type="entry name" value="COPROPORPHYRINIGEN III OXIDASE"/>
    <property type="match status" value="1"/>
</dbReference>
<keyword evidence="1" id="KW-0949">S-adenosyl-L-methionine</keyword>
<evidence type="ECO:0000256" key="3">
    <source>
        <dbReference type="ARBA" id="ARBA00023004"/>
    </source>
</evidence>
<dbReference type="OrthoDB" id="9808022at2"/>
<accession>A0A4R2TY08</accession>
<dbReference type="CDD" id="cd01335">
    <property type="entry name" value="Radical_SAM"/>
    <property type="match status" value="1"/>
</dbReference>
<dbReference type="AlphaFoldDB" id="A0A4R2TY08"/>
<dbReference type="InterPro" id="IPR034505">
    <property type="entry name" value="Coproporphyrinogen-III_oxidase"/>
</dbReference>
<keyword evidence="7" id="KW-1185">Reference proteome</keyword>
<proteinExistence type="predicted"/>
<evidence type="ECO:0000259" key="5">
    <source>
        <dbReference type="PROSITE" id="PS51918"/>
    </source>
</evidence>
<dbReference type="SFLD" id="SFLDG01065">
    <property type="entry name" value="anaerobic_coproporphyrinogen-I"/>
    <property type="match status" value="1"/>
</dbReference>
<keyword evidence="4" id="KW-0411">Iron-sulfur</keyword>
<evidence type="ECO:0000313" key="6">
    <source>
        <dbReference type="EMBL" id="TCQ07942.1"/>
    </source>
</evidence>
<dbReference type="SFLD" id="SFLDF00310">
    <property type="entry name" value="oxygen-independent_coproporphy"/>
    <property type="match status" value="1"/>
</dbReference>
<dbReference type="InterPro" id="IPR006638">
    <property type="entry name" value="Elp3/MiaA/NifB-like_rSAM"/>
</dbReference>
<name>A0A4R2TY08_9FIRM</name>
<dbReference type="PROSITE" id="PS51918">
    <property type="entry name" value="RADICAL_SAM"/>
    <property type="match status" value="1"/>
</dbReference>
<evidence type="ECO:0000256" key="4">
    <source>
        <dbReference type="ARBA" id="ARBA00023014"/>
    </source>
</evidence>
<evidence type="ECO:0000256" key="2">
    <source>
        <dbReference type="ARBA" id="ARBA00022723"/>
    </source>
</evidence>
<evidence type="ECO:0000256" key="1">
    <source>
        <dbReference type="ARBA" id="ARBA00022691"/>
    </source>
</evidence>